<proteinExistence type="predicted"/>
<accession>A0A538U6J8</accession>
<dbReference type="EMBL" id="VBPB01000160">
    <property type="protein sequence ID" value="TMQ71501.1"/>
    <property type="molecule type" value="Genomic_DNA"/>
</dbReference>
<protein>
    <submittedName>
        <fullName evidence="1">Uncharacterized protein</fullName>
    </submittedName>
</protein>
<evidence type="ECO:0000313" key="2">
    <source>
        <dbReference type="Proteomes" id="UP000319771"/>
    </source>
</evidence>
<comment type="caution">
    <text evidence="1">The sequence shown here is derived from an EMBL/GenBank/DDBJ whole genome shotgun (WGS) entry which is preliminary data.</text>
</comment>
<organism evidence="1 2">
    <name type="scientific">Eiseniibacteriota bacterium</name>
    <dbReference type="NCBI Taxonomy" id="2212470"/>
    <lineage>
        <taxon>Bacteria</taxon>
        <taxon>Candidatus Eiseniibacteriota</taxon>
    </lineage>
</organism>
<reference evidence="1 2" key="1">
    <citation type="journal article" date="2019" name="Nat. Microbiol.">
        <title>Mediterranean grassland soil C-N compound turnover is dependent on rainfall and depth, and is mediated by genomically divergent microorganisms.</title>
        <authorList>
            <person name="Diamond S."/>
            <person name="Andeer P.F."/>
            <person name="Li Z."/>
            <person name="Crits-Christoph A."/>
            <person name="Burstein D."/>
            <person name="Anantharaman K."/>
            <person name="Lane K.R."/>
            <person name="Thomas B.C."/>
            <person name="Pan C."/>
            <person name="Northen T.R."/>
            <person name="Banfield J.F."/>
        </authorList>
    </citation>
    <scope>NUCLEOTIDE SEQUENCE [LARGE SCALE GENOMIC DNA]</scope>
    <source>
        <strain evidence="1">WS_11</strain>
    </source>
</reference>
<sequence length="151" mass="16386">MTEVVRVVARQLDGQMLKGTTSDFFPNRPLFHLQPLDGGAATEIRCKTLKAVFFVRDLAGDPKRRDLRGFIDAPGETSKGKKLAVRFKDGELLCGYALSYQPEREGFFITPADPGSNSLRIYVMASAAAEVRVGPGADLLAQKALAEKKGG</sequence>
<gene>
    <name evidence="1" type="ORF">E6K81_09915</name>
</gene>
<evidence type="ECO:0000313" key="1">
    <source>
        <dbReference type="EMBL" id="TMQ71501.1"/>
    </source>
</evidence>
<dbReference type="AlphaFoldDB" id="A0A538U6J8"/>
<name>A0A538U6J8_UNCEI</name>
<dbReference type="InterPro" id="IPR054251">
    <property type="entry name" value="DUF6982"/>
</dbReference>
<dbReference type="Proteomes" id="UP000319771">
    <property type="component" value="Unassembled WGS sequence"/>
</dbReference>
<dbReference type="Pfam" id="PF22478">
    <property type="entry name" value="DUF6982"/>
    <property type="match status" value="1"/>
</dbReference>